<evidence type="ECO:0000313" key="9">
    <source>
        <dbReference type="EMBL" id="OHA39910.1"/>
    </source>
</evidence>
<comment type="similarity">
    <text evidence="1 7">Belongs to the bacterial ribosomal protein bS20 family.</text>
</comment>
<keyword evidence="5 7" id="KW-0687">Ribonucleoprotein</keyword>
<dbReference type="NCBIfam" id="TIGR00029">
    <property type="entry name" value="S20"/>
    <property type="match status" value="1"/>
</dbReference>
<evidence type="ECO:0000313" key="10">
    <source>
        <dbReference type="Proteomes" id="UP000176429"/>
    </source>
</evidence>
<dbReference type="InterPro" id="IPR036510">
    <property type="entry name" value="Ribosomal_bS20_sf"/>
</dbReference>
<evidence type="ECO:0000256" key="6">
    <source>
        <dbReference type="ARBA" id="ARBA00035136"/>
    </source>
</evidence>
<feature type="compositionally biased region" description="Basic residues" evidence="8">
    <location>
        <begin position="9"/>
        <end position="22"/>
    </location>
</feature>
<dbReference type="HAMAP" id="MF_00500">
    <property type="entry name" value="Ribosomal_bS20"/>
    <property type="match status" value="1"/>
</dbReference>
<dbReference type="InterPro" id="IPR002583">
    <property type="entry name" value="Ribosomal_bS20"/>
</dbReference>
<dbReference type="GO" id="GO:0015935">
    <property type="term" value="C:small ribosomal subunit"/>
    <property type="evidence" value="ECO:0007669"/>
    <property type="project" value="TreeGrafter"/>
</dbReference>
<dbReference type="EMBL" id="MHSH01000061">
    <property type="protein sequence ID" value="OHA39910.1"/>
    <property type="molecule type" value="Genomic_DNA"/>
</dbReference>
<dbReference type="GO" id="GO:0070181">
    <property type="term" value="F:small ribosomal subunit rRNA binding"/>
    <property type="evidence" value="ECO:0007669"/>
    <property type="project" value="TreeGrafter"/>
</dbReference>
<protein>
    <recommendedName>
        <fullName evidence="6 7">Small ribosomal subunit protein bS20</fullName>
    </recommendedName>
</protein>
<evidence type="ECO:0000256" key="3">
    <source>
        <dbReference type="ARBA" id="ARBA00022884"/>
    </source>
</evidence>
<evidence type="ECO:0000256" key="4">
    <source>
        <dbReference type="ARBA" id="ARBA00022980"/>
    </source>
</evidence>
<accession>A0A1G2NV01</accession>
<comment type="caution">
    <text evidence="9">The sequence shown here is derived from an EMBL/GenBank/DDBJ whole genome shotgun (WGS) entry which is preliminary data.</text>
</comment>
<dbReference type="PANTHER" id="PTHR33398:SF1">
    <property type="entry name" value="SMALL RIBOSOMAL SUBUNIT PROTEIN BS20C"/>
    <property type="match status" value="1"/>
</dbReference>
<keyword evidence="4 7" id="KW-0689">Ribosomal protein</keyword>
<dbReference type="Proteomes" id="UP000176429">
    <property type="component" value="Unassembled WGS sequence"/>
</dbReference>
<dbReference type="PANTHER" id="PTHR33398">
    <property type="entry name" value="30S RIBOSOMAL PROTEIN S20"/>
    <property type="match status" value="1"/>
</dbReference>
<organism evidence="9 10">
    <name type="scientific">Candidatus Taylorbacteria bacterium RIFCSPLOWO2_02_FULL_46_40</name>
    <dbReference type="NCBI Taxonomy" id="1802329"/>
    <lineage>
        <taxon>Bacteria</taxon>
        <taxon>Candidatus Tayloriibacteriota</taxon>
    </lineage>
</organism>
<dbReference type="AlphaFoldDB" id="A0A1G2NV01"/>
<dbReference type="GO" id="GO:0006412">
    <property type="term" value="P:translation"/>
    <property type="evidence" value="ECO:0007669"/>
    <property type="project" value="UniProtKB-UniRule"/>
</dbReference>
<reference evidence="9 10" key="1">
    <citation type="journal article" date="2016" name="Nat. Commun.">
        <title>Thousands of microbial genomes shed light on interconnected biogeochemical processes in an aquifer system.</title>
        <authorList>
            <person name="Anantharaman K."/>
            <person name="Brown C.T."/>
            <person name="Hug L.A."/>
            <person name="Sharon I."/>
            <person name="Castelle C.J."/>
            <person name="Probst A.J."/>
            <person name="Thomas B.C."/>
            <person name="Singh A."/>
            <person name="Wilkins M.J."/>
            <person name="Karaoz U."/>
            <person name="Brodie E.L."/>
            <person name="Williams K.H."/>
            <person name="Hubbard S.S."/>
            <person name="Banfield J.F."/>
        </authorList>
    </citation>
    <scope>NUCLEOTIDE SEQUENCE [LARGE SCALE GENOMIC DNA]</scope>
</reference>
<keyword evidence="3 7" id="KW-0694">RNA-binding</keyword>
<evidence type="ECO:0000256" key="8">
    <source>
        <dbReference type="SAM" id="MobiDB-lite"/>
    </source>
</evidence>
<sequence>MAITSSAKKAIRSSARKKVFNSRRKKAIDNSLKKVKKLVAAGQAKEAMSVIPSIYKAIDKAAKANYLKKNTASRMKSRVVAFVRRNLK</sequence>
<dbReference type="GO" id="GO:0003735">
    <property type="term" value="F:structural constituent of ribosome"/>
    <property type="evidence" value="ECO:0007669"/>
    <property type="project" value="InterPro"/>
</dbReference>
<feature type="region of interest" description="Disordered" evidence="8">
    <location>
        <begin position="1"/>
        <end position="22"/>
    </location>
</feature>
<evidence type="ECO:0000256" key="2">
    <source>
        <dbReference type="ARBA" id="ARBA00022730"/>
    </source>
</evidence>
<evidence type="ECO:0000256" key="1">
    <source>
        <dbReference type="ARBA" id="ARBA00007634"/>
    </source>
</evidence>
<keyword evidence="2 7" id="KW-0699">rRNA-binding</keyword>
<evidence type="ECO:0000256" key="5">
    <source>
        <dbReference type="ARBA" id="ARBA00023274"/>
    </source>
</evidence>
<gene>
    <name evidence="7" type="primary">rpsT</name>
    <name evidence="9" type="ORF">A3H68_01300</name>
</gene>
<proteinExistence type="inferred from homology"/>
<dbReference type="Gene3D" id="1.20.58.110">
    <property type="entry name" value="Ribosomal protein S20"/>
    <property type="match status" value="1"/>
</dbReference>
<dbReference type="SUPFAM" id="SSF46992">
    <property type="entry name" value="Ribosomal protein S20"/>
    <property type="match status" value="1"/>
</dbReference>
<evidence type="ECO:0000256" key="7">
    <source>
        <dbReference type="HAMAP-Rule" id="MF_00500"/>
    </source>
</evidence>
<dbReference type="Pfam" id="PF01649">
    <property type="entry name" value="Ribosomal_S20p"/>
    <property type="match status" value="1"/>
</dbReference>
<name>A0A1G2NV01_9BACT</name>
<comment type="function">
    <text evidence="7">Binds directly to 16S ribosomal RNA.</text>
</comment>